<dbReference type="EMBL" id="RJKN01000002">
    <property type="protein sequence ID" value="ROP44851.1"/>
    <property type="molecule type" value="Genomic_DNA"/>
</dbReference>
<reference evidence="8 9" key="1">
    <citation type="journal article" date="2015" name="Stand. Genomic Sci.">
        <title>Genomic Encyclopedia of Bacterial and Archaeal Type Strains, Phase III: the genomes of soil and plant-associated and newly described type strains.</title>
        <authorList>
            <person name="Whitman W.B."/>
            <person name="Woyke T."/>
            <person name="Klenk H.P."/>
            <person name="Zhou Y."/>
            <person name="Lilburn T.G."/>
            <person name="Beck B.J."/>
            <person name="De Vos P."/>
            <person name="Vandamme P."/>
            <person name="Eisen J.A."/>
            <person name="Garrity G."/>
            <person name="Hugenholtz P."/>
            <person name="Kyrpides N.C."/>
        </authorList>
    </citation>
    <scope>NUCLEOTIDE SEQUENCE [LARGE SCALE GENOMIC DNA]</scope>
    <source>
        <strain evidence="8 9">CECT 7306</strain>
    </source>
</reference>
<dbReference type="PANTHER" id="PTHR30385">
    <property type="entry name" value="SIGMA FACTOR F FLAGELLAR"/>
    <property type="match status" value="1"/>
</dbReference>
<evidence type="ECO:0000256" key="1">
    <source>
        <dbReference type="ARBA" id="ARBA00023015"/>
    </source>
</evidence>
<dbReference type="GO" id="GO:0016987">
    <property type="term" value="F:sigma factor activity"/>
    <property type="evidence" value="ECO:0007669"/>
    <property type="project" value="UniProtKB-KW"/>
</dbReference>
<evidence type="ECO:0000313" key="9">
    <source>
        <dbReference type="Proteomes" id="UP000276232"/>
    </source>
</evidence>
<name>A0A3N1HQT9_9ACTN</name>
<protein>
    <submittedName>
        <fullName evidence="8">RNA polymerase sigma-28 (SigD/FliA/WhiG) subunit</fullName>
    </submittedName>
</protein>
<evidence type="ECO:0000256" key="4">
    <source>
        <dbReference type="ARBA" id="ARBA00023163"/>
    </source>
</evidence>
<feature type="domain" description="RNA polymerase sigma-70 region 2" evidence="6">
    <location>
        <begin position="48"/>
        <end position="117"/>
    </location>
</feature>
<dbReference type="InParanoid" id="A0A3N1HQT9"/>
<dbReference type="Pfam" id="PF04542">
    <property type="entry name" value="Sigma70_r2"/>
    <property type="match status" value="1"/>
</dbReference>
<dbReference type="Pfam" id="PF04545">
    <property type="entry name" value="Sigma70_r4"/>
    <property type="match status" value="1"/>
</dbReference>
<keyword evidence="9" id="KW-1185">Reference proteome</keyword>
<dbReference type="Gene3D" id="1.10.1740.10">
    <property type="match status" value="1"/>
</dbReference>
<evidence type="ECO:0000256" key="3">
    <source>
        <dbReference type="ARBA" id="ARBA00023125"/>
    </source>
</evidence>
<dbReference type="InterPro" id="IPR007627">
    <property type="entry name" value="RNA_pol_sigma70_r2"/>
</dbReference>
<dbReference type="InterPro" id="IPR007630">
    <property type="entry name" value="RNA_pol_sigma70_r4"/>
</dbReference>
<evidence type="ECO:0000256" key="2">
    <source>
        <dbReference type="ARBA" id="ARBA00023082"/>
    </source>
</evidence>
<dbReference type="CDD" id="cd06171">
    <property type="entry name" value="Sigma70_r4"/>
    <property type="match status" value="1"/>
</dbReference>
<evidence type="ECO:0000256" key="5">
    <source>
        <dbReference type="SAM" id="MobiDB-lite"/>
    </source>
</evidence>
<dbReference type="SUPFAM" id="SSF88946">
    <property type="entry name" value="Sigma2 domain of RNA polymerase sigma factors"/>
    <property type="match status" value="1"/>
</dbReference>
<proteinExistence type="predicted"/>
<dbReference type="InterPro" id="IPR000943">
    <property type="entry name" value="RNA_pol_sigma70"/>
</dbReference>
<dbReference type="Proteomes" id="UP000276232">
    <property type="component" value="Unassembled WGS sequence"/>
</dbReference>
<sequence>MTGHPSGLKVAGGRDETCSVMIPTQRVAPPTATTPSTPRRDAAAVEALVTAHLPLVGHVVREVAMRLPSHVDAGDLAGAGAAGLLQAARGYDETTGVPFGRYASTRIRGAVLDELRAMDLVSRGARSRGREMHGVEDSLTATLGRRPSREELAGALGVDVSEVDRRRQESAVTVSSLDAPVAGSAGEEALTRTWAEGLGDDRPGPEELALRAERMRVMGAAVSALPDRLRAVVVGSFLQQRPLAEVAAELGVTESRVSQLRTEALGLLRAAMESVLEPRPAAPAPTGVAARRREAFYADVALHAAAAGVGSAAAGASAREVLAARAGARVERATASLPLQRTGSPLRQAQPA</sequence>
<dbReference type="PANTHER" id="PTHR30385:SF7">
    <property type="entry name" value="RNA POLYMERASE SIGMA FACTOR FLIA"/>
    <property type="match status" value="1"/>
</dbReference>
<organism evidence="8 9">
    <name type="scientific">Pseudokineococcus lusitanus</name>
    <dbReference type="NCBI Taxonomy" id="763993"/>
    <lineage>
        <taxon>Bacteria</taxon>
        <taxon>Bacillati</taxon>
        <taxon>Actinomycetota</taxon>
        <taxon>Actinomycetes</taxon>
        <taxon>Kineosporiales</taxon>
        <taxon>Kineosporiaceae</taxon>
        <taxon>Pseudokineococcus</taxon>
    </lineage>
</organism>
<evidence type="ECO:0000259" key="7">
    <source>
        <dbReference type="Pfam" id="PF04545"/>
    </source>
</evidence>
<dbReference type="Gene3D" id="1.20.140.160">
    <property type="match status" value="1"/>
</dbReference>
<evidence type="ECO:0000313" key="8">
    <source>
        <dbReference type="EMBL" id="ROP44851.1"/>
    </source>
</evidence>
<dbReference type="SUPFAM" id="SSF88659">
    <property type="entry name" value="Sigma3 and sigma4 domains of RNA polymerase sigma factors"/>
    <property type="match status" value="2"/>
</dbReference>
<dbReference type="InterPro" id="IPR014284">
    <property type="entry name" value="RNA_pol_sigma-70_dom"/>
</dbReference>
<dbReference type="GO" id="GO:0003677">
    <property type="term" value="F:DNA binding"/>
    <property type="evidence" value="ECO:0007669"/>
    <property type="project" value="UniProtKB-KW"/>
</dbReference>
<comment type="caution">
    <text evidence="8">The sequence shown here is derived from an EMBL/GenBank/DDBJ whole genome shotgun (WGS) entry which is preliminary data.</text>
</comment>
<dbReference type="GO" id="GO:0006352">
    <property type="term" value="P:DNA-templated transcription initiation"/>
    <property type="evidence" value="ECO:0007669"/>
    <property type="project" value="InterPro"/>
</dbReference>
<evidence type="ECO:0000259" key="6">
    <source>
        <dbReference type="Pfam" id="PF04542"/>
    </source>
</evidence>
<dbReference type="AlphaFoldDB" id="A0A3N1HQT9"/>
<keyword evidence="4" id="KW-0804">Transcription</keyword>
<keyword evidence="1" id="KW-0805">Transcription regulation</keyword>
<feature type="compositionally biased region" description="Polar residues" evidence="5">
    <location>
        <begin position="337"/>
        <end position="352"/>
    </location>
</feature>
<dbReference type="InterPro" id="IPR013324">
    <property type="entry name" value="RNA_pol_sigma_r3/r4-like"/>
</dbReference>
<dbReference type="NCBIfam" id="TIGR02937">
    <property type="entry name" value="sigma70-ECF"/>
    <property type="match status" value="1"/>
</dbReference>
<feature type="region of interest" description="Disordered" evidence="5">
    <location>
        <begin position="333"/>
        <end position="352"/>
    </location>
</feature>
<keyword evidence="2" id="KW-0731">Sigma factor</keyword>
<gene>
    <name evidence="8" type="ORF">EDC03_0981</name>
</gene>
<accession>A0A3N1HQT9</accession>
<dbReference type="PRINTS" id="PR00046">
    <property type="entry name" value="SIGMA70FCT"/>
</dbReference>
<dbReference type="InterPro" id="IPR013325">
    <property type="entry name" value="RNA_pol_sigma_r2"/>
</dbReference>
<keyword evidence="3" id="KW-0238">DNA-binding</keyword>
<feature type="domain" description="RNA polymerase sigma-70 region 4" evidence="7">
    <location>
        <begin position="222"/>
        <end position="269"/>
    </location>
</feature>